<protein>
    <submittedName>
        <fullName evidence="8">Methyl-accepting chemotaxis protein</fullName>
    </submittedName>
</protein>
<keyword evidence="5" id="KW-0812">Transmembrane</keyword>
<dbReference type="PANTHER" id="PTHR32089">
    <property type="entry name" value="METHYL-ACCEPTING CHEMOTAXIS PROTEIN MCPB"/>
    <property type="match status" value="1"/>
</dbReference>
<feature type="transmembrane region" description="Helical" evidence="5">
    <location>
        <begin position="34"/>
        <end position="60"/>
    </location>
</feature>
<dbReference type="GO" id="GO:0007165">
    <property type="term" value="P:signal transduction"/>
    <property type="evidence" value="ECO:0007669"/>
    <property type="project" value="UniProtKB-KW"/>
</dbReference>
<evidence type="ECO:0000256" key="2">
    <source>
        <dbReference type="ARBA" id="ARBA00023224"/>
    </source>
</evidence>
<dbReference type="GO" id="GO:0006935">
    <property type="term" value="P:chemotaxis"/>
    <property type="evidence" value="ECO:0007669"/>
    <property type="project" value="UniProtKB-ARBA"/>
</dbReference>
<keyword evidence="5" id="KW-0472">Membrane</keyword>
<dbReference type="Pfam" id="PF01547">
    <property type="entry name" value="SBP_bac_1"/>
    <property type="match status" value="1"/>
</dbReference>
<name>A0A1W1WYS6_9NEIS</name>
<evidence type="ECO:0000256" key="5">
    <source>
        <dbReference type="SAM" id="Phobius"/>
    </source>
</evidence>
<dbReference type="SUPFAM" id="SSF53850">
    <property type="entry name" value="Periplasmic binding protein-like II"/>
    <property type="match status" value="1"/>
</dbReference>
<dbReference type="SMART" id="SM00304">
    <property type="entry name" value="HAMP"/>
    <property type="match status" value="1"/>
</dbReference>
<dbReference type="PROSITE" id="PS50885">
    <property type="entry name" value="HAMP"/>
    <property type="match status" value="1"/>
</dbReference>
<dbReference type="CDD" id="cd06225">
    <property type="entry name" value="HAMP"/>
    <property type="match status" value="1"/>
</dbReference>
<feature type="domain" description="Methyl-accepting transducer" evidence="6">
    <location>
        <begin position="114"/>
        <end position="350"/>
    </location>
</feature>
<dbReference type="Proteomes" id="UP000192761">
    <property type="component" value="Unassembled WGS sequence"/>
</dbReference>
<evidence type="ECO:0000256" key="3">
    <source>
        <dbReference type="ARBA" id="ARBA00029447"/>
    </source>
</evidence>
<reference evidence="8 9" key="1">
    <citation type="submission" date="2017-04" db="EMBL/GenBank/DDBJ databases">
        <authorList>
            <person name="Afonso C.L."/>
            <person name="Miller P.J."/>
            <person name="Scott M.A."/>
            <person name="Spackman E."/>
            <person name="Goraichik I."/>
            <person name="Dimitrov K.M."/>
            <person name="Suarez D.L."/>
            <person name="Swayne D.E."/>
        </authorList>
    </citation>
    <scope>NUCLEOTIDE SEQUENCE [LARGE SCALE GENOMIC DNA]</scope>
    <source>
        <strain evidence="8 9">DSM 23236</strain>
    </source>
</reference>
<evidence type="ECO:0000259" key="7">
    <source>
        <dbReference type="PROSITE" id="PS50885"/>
    </source>
</evidence>
<dbReference type="InterPro" id="IPR006059">
    <property type="entry name" value="SBP"/>
</dbReference>
<feature type="domain" description="HAMP" evidence="7">
    <location>
        <begin position="56"/>
        <end position="109"/>
    </location>
</feature>
<dbReference type="Pfam" id="PF00672">
    <property type="entry name" value="HAMP"/>
    <property type="match status" value="1"/>
</dbReference>
<dbReference type="SMART" id="SM00283">
    <property type="entry name" value="MA"/>
    <property type="match status" value="1"/>
</dbReference>
<comment type="subcellular location">
    <subcellularLocation>
        <location evidence="1">Membrane</location>
    </subcellularLocation>
</comment>
<organism evidence="8 9">
    <name type="scientific">Andreprevotia lacus DSM 23236</name>
    <dbReference type="NCBI Taxonomy" id="1121001"/>
    <lineage>
        <taxon>Bacteria</taxon>
        <taxon>Pseudomonadati</taxon>
        <taxon>Pseudomonadota</taxon>
        <taxon>Betaproteobacteria</taxon>
        <taxon>Neisseriales</taxon>
        <taxon>Chitinibacteraceae</taxon>
        <taxon>Andreprevotia</taxon>
    </lineage>
</organism>
<dbReference type="InterPro" id="IPR004089">
    <property type="entry name" value="MCPsignal_dom"/>
</dbReference>
<dbReference type="Gene3D" id="1.10.287.950">
    <property type="entry name" value="Methyl-accepting chemotaxis protein"/>
    <property type="match status" value="1"/>
</dbReference>
<gene>
    <name evidence="8" type="ORF">SAMN02745857_00240</name>
</gene>
<dbReference type="PANTHER" id="PTHR32089:SF112">
    <property type="entry name" value="LYSOZYME-LIKE PROTEIN-RELATED"/>
    <property type="match status" value="1"/>
</dbReference>
<keyword evidence="5" id="KW-1133">Transmembrane helix</keyword>
<dbReference type="SUPFAM" id="SSF58104">
    <property type="entry name" value="Methyl-accepting chemotaxis protein (MCP) signaling domain"/>
    <property type="match status" value="1"/>
</dbReference>
<keyword evidence="9" id="KW-1185">Reference proteome</keyword>
<evidence type="ECO:0000256" key="4">
    <source>
        <dbReference type="PROSITE-ProRule" id="PRU00284"/>
    </source>
</evidence>
<evidence type="ECO:0000259" key="6">
    <source>
        <dbReference type="PROSITE" id="PS50111"/>
    </source>
</evidence>
<dbReference type="GO" id="GO:0016020">
    <property type="term" value="C:membrane"/>
    <property type="evidence" value="ECO:0007669"/>
    <property type="project" value="UniProtKB-SubCell"/>
</dbReference>
<dbReference type="Gene3D" id="3.40.190.10">
    <property type="entry name" value="Periplasmic binding protein-like II"/>
    <property type="match status" value="2"/>
</dbReference>
<dbReference type="OrthoDB" id="5580590at2"/>
<comment type="similarity">
    <text evidence="3">Belongs to the methyl-accepting chemotaxis (MCP) protein family.</text>
</comment>
<evidence type="ECO:0000313" key="8">
    <source>
        <dbReference type="EMBL" id="SMC16700.1"/>
    </source>
</evidence>
<dbReference type="PROSITE" id="PS50111">
    <property type="entry name" value="CHEMOTAXIS_TRANSDUC_2"/>
    <property type="match status" value="1"/>
</dbReference>
<dbReference type="AlphaFoldDB" id="A0A1W1WYS6"/>
<keyword evidence="2 4" id="KW-0807">Transducer</keyword>
<dbReference type="FunFam" id="1.10.287.950:FF:000001">
    <property type="entry name" value="Methyl-accepting chemotaxis sensory transducer"/>
    <property type="match status" value="1"/>
</dbReference>
<dbReference type="InterPro" id="IPR003660">
    <property type="entry name" value="HAMP_dom"/>
</dbReference>
<dbReference type="CDD" id="cd11386">
    <property type="entry name" value="MCP_signal"/>
    <property type="match status" value="1"/>
</dbReference>
<proteinExistence type="inferred from homology"/>
<accession>A0A1W1WYS6</accession>
<evidence type="ECO:0000256" key="1">
    <source>
        <dbReference type="ARBA" id="ARBA00004370"/>
    </source>
</evidence>
<evidence type="ECO:0000313" key="9">
    <source>
        <dbReference type="Proteomes" id="UP000192761"/>
    </source>
</evidence>
<dbReference type="EMBL" id="FWXD01000001">
    <property type="protein sequence ID" value="SMC16700.1"/>
    <property type="molecule type" value="Genomic_DNA"/>
</dbReference>
<feature type="transmembrane region" description="Helical" evidence="5">
    <location>
        <begin position="7"/>
        <end position="28"/>
    </location>
</feature>
<dbReference type="RefSeq" id="WP_084088702.1">
    <property type="nucleotide sequence ID" value="NZ_FWXD01000001.1"/>
</dbReference>
<dbReference type="STRING" id="1121001.SAMN02745857_00240"/>
<dbReference type="Pfam" id="PF00015">
    <property type="entry name" value="MCPsignal"/>
    <property type="match status" value="1"/>
</dbReference>
<sequence length="776" mass="83949">MSIRTRILGTAIVANVVGFAATLGYIAYDPKSLGLAMLIGIVSLGAIIGVTIFAINGALAPVEALRDTMRQLAREGSDLSVRLPEGSDEMGQTAAAINEFIARQQAVFREAQRETEGLAINLHELTRVTAQIAKDTRTQSDHASSSAATVEEITVSITHIADNARDVDNAVSETRQLSTSSAEAVSRVSEEVGLVSQAMQTMGQTMDGLSKSSQEIGSIVGVIKDIAGQTNLLALNAAIEAARAGEQGRGFAVVADEVRKLAERTSQATVDIAHRIETVGRETESAVENMGYTAARVTESVEKAEDARSHILGISDRMNQVVNVVRQIADATNEQSSATTAMAQSAEQVSNMVQATDSALRQSTQTLANLDEQAERLLSIIGKFKLADVEVLHWWLSASEAKAVFELKKRLNDAGHHWMDAGTGSGDPMTSLKSRVMAGNPPTAAAIGGVKIQNWAREGVCADLTDLAREQRWPSILPEVFDKMIQANGKYVAVPLGVARTNMLWVNAQLVNRIGGKQPQTWDEFFALAERFRQAGIPMLAHSEQSWIVATTFEAITVSMGADFYRAAFSKLDQSAITGPTMIRALELLKKLKPYSSVDSVGRDWNLATADVINGRAAMQLMGDWAKAEFVQAGKVQGTDYYCWPAPTPAGDFCFAADTLTMFKLTDPKMAAAQRDFVSLLMSQDGQEAFNLYKGNIPARTDVPMGRYDAYAKQSAQDFSRAASKNVLVPSWAHNMAVQEETRQGFFEVVGQFWGNDHMSAADAARKMADIARKQQ</sequence>